<evidence type="ECO:0000313" key="2">
    <source>
        <dbReference type="Proteomes" id="UP000283833"/>
    </source>
</evidence>
<dbReference type="Proteomes" id="UP000283833">
    <property type="component" value="Unassembled WGS sequence"/>
</dbReference>
<organism evidence="1 2">
    <name type="scientific">Phocaeicola vulgatus</name>
    <name type="common">Bacteroides vulgatus</name>
    <dbReference type="NCBI Taxonomy" id="821"/>
    <lineage>
        <taxon>Bacteria</taxon>
        <taxon>Pseudomonadati</taxon>
        <taxon>Bacteroidota</taxon>
        <taxon>Bacteroidia</taxon>
        <taxon>Bacteroidales</taxon>
        <taxon>Bacteroidaceae</taxon>
        <taxon>Phocaeicola</taxon>
    </lineage>
</organism>
<proteinExistence type="predicted"/>
<dbReference type="EMBL" id="QRXI01000069">
    <property type="protein sequence ID" value="RGT85721.1"/>
    <property type="molecule type" value="Genomic_DNA"/>
</dbReference>
<comment type="caution">
    <text evidence="1">The sequence shown here is derived from an EMBL/GenBank/DDBJ whole genome shotgun (WGS) entry which is preliminary data.</text>
</comment>
<dbReference type="RefSeq" id="WP_181988145.1">
    <property type="nucleotide sequence ID" value="NZ_QRXI01000069.1"/>
</dbReference>
<evidence type="ECO:0000313" key="1">
    <source>
        <dbReference type="EMBL" id="RGT85721.1"/>
    </source>
</evidence>
<feature type="non-terminal residue" evidence="1">
    <location>
        <position position="1"/>
    </location>
</feature>
<gene>
    <name evidence="1" type="ORF">DWX04_22205</name>
</gene>
<protein>
    <submittedName>
        <fullName evidence="1">Uncharacterized protein</fullName>
    </submittedName>
</protein>
<reference evidence="1 2" key="1">
    <citation type="submission" date="2018-08" db="EMBL/GenBank/DDBJ databases">
        <title>A genome reference for cultivated species of the human gut microbiota.</title>
        <authorList>
            <person name="Zou Y."/>
            <person name="Xue W."/>
            <person name="Luo G."/>
        </authorList>
    </citation>
    <scope>NUCLEOTIDE SEQUENCE [LARGE SCALE GENOMIC DNA]</scope>
    <source>
        <strain evidence="1 2">AF18-14</strain>
    </source>
</reference>
<name>A0A412Q7M6_PHOVU</name>
<accession>A0A412Q7M6</accession>
<dbReference type="AlphaFoldDB" id="A0A412Q7M6"/>
<sequence length="152" mass="17134">LGGLIGTAAAYKNGLMSKEDYSKINIVLYTGMYGNPGSGPKLYKLFRYGYNSKVFSIFSSTTDDKLAGIYALMLYDGQNLNRIHNINGINEGEKCRFFYKKESDGYTTFYLLAIRDSKTIMFNNVSMYGNVYIITEEMPSTDVSDLIEIHIS</sequence>